<evidence type="ECO:0000256" key="1">
    <source>
        <dbReference type="SAM" id="MobiDB-lite"/>
    </source>
</evidence>
<dbReference type="Proteomes" id="UP001153069">
    <property type="component" value="Unassembled WGS sequence"/>
</dbReference>
<keyword evidence="3" id="KW-1185">Reference proteome</keyword>
<sequence>MARSNKQKAKKKAPVASRAAKSSLKVSRKESAVVTPLAFLDEKIRSIATIGENRENLALLSKKKHDYDLGRHVVDLMKEYPNHSVCIYNGSPQLLTDATTLVPHLGVILVPDKKLPPKYIAYKNKHGENAVVLKDMTKAYGMRWNSVAPGVYFLTSSQRKTKTSIKAMDEESKVLEEHLELFSRRPSVDWKLNKHGKLDVRFVNFTVPDKNGEDIYESFDKDGDYNLQSYVDEFLETQELGEDRREDVESAIRQAFEDKRDEIIEEMKLLKSEGFDEELLESIKTIKIYPKGTPADAKSRMMGSYYGNAHAVL</sequence>
<dbReference type="AlphaFoldDB" id="A0A9N8DCX5"/>
<comment type="caution">
    <text evidence="2">The sequence shown here is derived from an EMBL/GenBank/DDBJ whole genome shotgun (WGS) entry which is preliminary data.</text>
</comment>
<organism evidence="2 3">
    <name type="scientific">Seminavis robusta</name>
    <dbReference type="NCBI Taxonomy" id="568900"/>
    <lineage>
        <taxon>Eukaryota</taxon>
        <taxon>Sar</taxon>
        <taxon>Stramenopiles</taxon>
        <taxon>Ochrophyta</taxon>
        <taxon>Bacillariophyta</taxon>
        <taxon>Bacillariophyceae</taxon>
        <taxon>Bacillariophycidae</taxon>
        <taxon>Naviculales</taxon>
        <taxon>Naviculaceae</taxon>
        <taxon>Seminavis</taxon>
    </lineage>
</organism>
<name>A0A9N8DCX5_9STRA</name>
<reference evidence="2" key="1">
    <citation type="submission" date="2020-06" db="EMBL/GenBank/DDBJ databases">
        <authorList>
            <consortium name="Plant Systems Biology data submission"/>
        </authorList>
    </citation>
    <scope>NUCLEOTIDE SEQUENCE</scope>
    <source>
        <strain evidence="2">D6</strain>
    </source>
</reference>
<accession>A0A9N8DCX5</accession>
<gene>
    <name evidence="2" type="ORF">SEMRO_19_G013400.1</name>
</gene>
<evidence type="ECO:0000313" key="3">
    <source>
        <dbReference type="Proteomes" id="UP001153069"/>
    </source>
</evidence>
<dbReference type="EMBL" id="CAICTM010000019">
    <property type="protein sequence ID" value="CAB9497389.1"/>
    <property type="molecule type" value="Genomic_DNA"/>
</dbReference>
<protein>
    <submittedName>
        <fullName evidence="2">Uncharacterized protein</fullName>
    </submittedName>
</protein>
<feature type="region of interest" description="Disordered" evidence="1">
    <location>
        <begin position="1"/>
        <end position="22"/>
    </location>
</feature>
<evidence type="ECO:0000313" key="2">
    <source>
        <dbReference type="EMBL" id="CAB9497389.1"/>
    </source>
</evidence>
<feature type="compositionally biased region" description="Basic residues" evidence="1">
    <location>
        <begin position="1"/>
        <end position="13"/>
    </location>
</feature>
<proteinExistence type="predicted"/>